<evidence type="ECO:0000313" key="2">
    <source>
        <dbReference type="EMBL" id="CAF1931210.1"/>
    </source>
</evidence>
<accession>A0A816L9S5</accession>
<feature type="domain" description="F-box" evidence="1">
    <location>
        <begin position="1"/>
        <end position="53"/>
    </location>
</feature>
<reference evidence="2" key="1">
    <citation type="submission" date="2021-02" db="EMBL/GenBank/DDBJ databases">
        <authorList>
            <person name="Nowell W R."/>
        </authorList>
    </citation>
    <scope>NUCLEOTIDE SEQUENCE</scope>
</reference>
<comment type="caution">
    <text evidence="2">The sequence shown here is derived from an EMBL/GenBank/DDBJ whole genome shotgun (WGS) entry which is preliminary data.</text>
</comment>
<evidence type="ECO:0000259" key="1">
    <source>
        <dbReference type="PROSITE" id="PS50181"/>
    </source>
</evidence>
<name>A0A816L9S5_9BILA</name>
<dbReference type="PROSITE" id="PS50181">
    <property type="entry name" value="FBOX"/>
    <property type="match status" value="1"/>
</dbReference>
<dbReference type="InterPro" id="IPR001810">
    <property type="entry name" value="F-box_dom"/>
</dbReference>
<organism evidence="2 3">
    <name type="scientific">Rotaria magnacalcarata</name>
    <dbReference type="NCBI Taxonomy" id="392030"/>
    <lineage>
        <taxon>Eukaryota</taxon>
        <taxon>Metazoa</taxon>
        <taxon>Spiralia</taxon>
        <taxon>Gnathifera</taxon>
        <taxon>Rotifera</taxon>
        <taxon>Eurotatoria</taxon>
        <taxon>Bdelloidea</taxon>
        <taxon>Philodinida</taxon>
        <taxon>Philodinidae</taxon>
        <taxon>Rotaria</taxon>
    </lineage>
</organism>
<evidence type="ECO:0000313" key="3">
    <source>
        <dbReference type="Proteomes" id="UP000663856"/>
    </source>
</evidence>
<dbReference type="EMBL" id="CAJNRF010000035">
    <property type="protein sequence ID" value="CAF1931210.1"/>
    <property type="molecule type" value="Genomic_DNA"/>
</dbReference>
<proteinExistence type="predicted"/>
<dbReference type="Proteomes" id="UP000663856">
    <property type="component" value="Unassembled WGS sequence"/>
</dbReference>
<protein>
    <recommendedName>
        <fullName evidence="1">F-box domain-containing protein</fullName>
    </recommendedName>
</protein>
<gene>
    <name evidence="2" type="ORF">WKI299_LOCUS590</name>
</gene>
<sequence length="597" mass="70828">MPRLFDFPDELLCKILEYLSSYDAIYSFFNLNIRFNRLLMPFKHQIDLTYLSYGQFMNFIKIILPTINKDEPLYSLKLGNVRTPGQIDLFNTLIHDQTYRGYFDNINKILIECPRLNELIIFVEKFLLSLSNLASLSIKIDQIRDEDFHKWTQLIVNSVLSISNLIKLEIEMPTGLVLSRVCNTTMFNSLIDLSLNLTLVTDLLILIQHTPNLETLSIRIGWWTSGDRTLLKMLDEMRLNTDRISFLIHLKKFHLTIDSILTFQFEHLEQVLYRILNNEITDSFSFIIQNCLNHNSELEQLIDGQRWENLLSPYSSLNQFNLFIRITGCLQVNEEIYKINSFKSKYFLKKQWSFSYFKYAPKENIIFYSIPYKNKELFDISINNDEIFNSFPINYARNLLIDQTKNENYRFNESTFDTILKKFPSLQELRLIHFKSDLSIINPINVPLLHTLKIEKEQNINLSKLLELLPLTHTLFISFLSIYDRNKPLDIYQYNQIRELSLIDVPANDMNPFLLFLNQFPNLHILHIHIYNQRMPDECLLSILNKITRTFPSIIYLKLQLERDIDLSIDWKQQCNGLVKMYLKNIIFVGILVHLWF</sequence>
<dbReference type="AlphaFoldDB" id="A0A816L9S5"/>